<evidence type="ECO:0000259" key="2">
    <source>
        <dbReference type="Pfam" id="PF13505"/>
    </source>
</evidence>
<dbReference type="Pfam" id="PF13505">
    <property type="entry name" value="OMP_b-brl"/>
    <property type="match status" value="1"/>
</dbReference>
<reference evidence="3" key="1">
    <citation type="journal article" date="2022" name="Int. J. Syst. Evol. Microbiol.">
        <title>Prevotella lacticifex sp. nov., isolated from the rumen of cows.</title>
        <authorList>
            <person name="Shinkai T."/>
            <person name="Ikeyama N."/>
            <person name="Kumagai M."/>
            <person name="Ohmori H."/>
            <person name="Sakamoto M."/>
            <person name="Ohkuma M."/>
            <person name="Mitsumori M."/>
        </authorList>
    </citation>
    <scope>NUCLEOTIDE SEQUENCE</scope>
    <source>
        <strain evidence="3">R5076</strain>
    </source>
</reference>
<dbReference type="SUPFAM" id="SSF56925">
    <property type="entry name" value="OMPA-like"/>
    <property type="match status" value="1"/>
</dbReference>
<dbReference type="EMBL" id="BPUB01000003">
    <property type="protein sequence ID" value="GJG60156.1"/>
    <property type="molecule type" value="Genomic_DNA"/>
</dbReference>
<protein>
    <submittedName>
        <fullName evidence="3">Membrane protein</fullName>
    </submittedName>
</protein>
<feature type="domain" description="Outer membrane protein beta-barrel" evidence="2">
    <location>
        <begin position="4"/>
        <end position="189"/>
    </location>
</feature>
<keyword evidence="4" id="KW-1185">Reference proteome</keyword>
<evidence type="ECO:0000313" key="4">
    <source>
        <dbReference type="Proteomes" id="UP000825483"/>
    </source>
</evidence>
<accession>A0A9R1CY91</accession>
<organism evidence="3 4">
    <name type="scientific">Prevotella lacticifex</name>
    <dbReference type="NCBI Taxonomy" id="2854755"/>
    <lineage>
        <taxon>Bacteria</taxon>
        <taxon>Pseudomonadati</taxon>
        <taxon>Bacteroidota</taxon>
        <taxon>Bacteroidia</taxon>
        <taxon>Bacteroidales</taxon>
        <taxon>Prevotellaceae</taxon>
        <taxon>Prevotella</taxon>
    </lineage>
</organism>
<proteinExistence type="predicted"/>
<name>A0A9R1CY91_9BACT</name>
<keyword evidence="1" id="KW-0732">Signal</keyword>
<dbReference type="InterPro" id="IPR011250">
    <property type="entry name" value="OMP/PagP_B-barrel"/>
</dbReference>
<evidence type="ECO:0000256" key="1">
    <source>
        <dbReference type="ARBA" id="ARBA00022729"/>
    </source>
</evidence>
<dbReference type="Proteomes" id="UP000825483">
    <property type="component" value="Unassembled WGS sequence"/>
</dbReference>
<evidence type="ECO:0000313" key="3">
    <source>
        <dbReference type="EMBL" id="GJG60156.1"/>
    </source>
</evidence>
<gene>
    <name evidence="3" type="ORF">PRLR5076_30070</name>
</gene>
<dbReference type="AlphaFoldDB" id="A0A9R1CY91"/>
<sequence length="189" mass="20351">MASPANAQVKFGVKGGLNVTDMHLSSDVFDQSNQAGWYIGPTVKVSLPVTGLGVDVSALYDYRSAKVSDPSTEEVKVKQQSINVPVNLRYGIGLGSLASLNFHAGPQFGFNVGDREYKWTDTSNYALKKSNFSINVGLGVSVAKHFEVTGNYNIACGKTADVTLLKAAQDVAKSKSRNNSWQIGVAYYF</sequence>
<dbReference type="InterPro" id="IPR027385">
    <property type="entry name" value="Beta-barrel_OMP"/>
</dbReference>
<comment type="caution">
    <text evidence="3">The sequence shown here is derived from an EMBL/GenBank/DDBJ whole genome shotgun (WGS) entry which is preliminary data.</text>
</comment>